<dbReference type="SUPFAM" id="SSF48613">
    <property type="entry name" value="Heme oxygenase-like"/>
    <property type="match status" value="1"/>
</dbReference>
<dbReference type="Proteomes" id="UP000057938">
    <property type="component" value="Chromosome"/>
</dbReference>
<evidence type="ECO:0000313" key="2">
    <source>
        <dbReference type="Proteomes" id="UP000057938"/>
    </source>
</evidence>
<evidence type="ECO:0000313" key="1">
    <source>
        <dbReference type="EMBL" id="ALE17487.1"/>
    </source>
</evidence>
<dbReference type="KEGG" id="aep:AMC99_02209"/>
<proteinExistence type="predicted"/>
<evidence type="ECO:0008006" key="3">
    <source>
        <dbReference type="Google" id="ProtNLM"/>
    </source>
</evidence>
<dbReference type="STRING" id="361183.AMC99_02209"/>
<keyword evidence="2" id="KW-1185">Reference proteome</keyword>
<dbReference type="Gene3D" id="1.20.910.10">
    <property type="entry name" value="Heme oxygenase-like"/>
    <property type="match status" value="1"/>
</dbReference>
<dbReference type="RefSeq" id="WP_061926433.1">
    <property type="nucleotide sequence ID" value="NZ_CP012669.1"/>
</dbReference>
<reference evidence="1 2" key="1">
    <citation type="submission" date="2015-09" db="EMBL/GenBank/DDBJ databases">
        <title>Complete genome sequence of a benzo[a]pyrene-degrading bacterium Altererythrobacter epoxidivorans CGMCC 1.7731T.</title>
        <authorList>
            <person name="Li Z."/>
            <person name="Cheng H."/>
            <person name="Huo Y."/>
            <person name="Xu X."/>
        </authorList>
    </citation>
    <scope>NUCLEOTIDE SEQUENCE [LARGE SCALE GENOMIC DNA]</scope>
    <source>
        <strain evidence="1 2">CGMCC 1.7731</strain>
    </source>
</reference>
<dbReference type="OrthoDB" id="9149607at2"/>
<dbReference type="PATRIC" id="fig|361183.4.peg.2170"/>
<protein>
    <recommendedName>
        <fullName evidence="3">Bacteriophytochrome heme oxygenase BphO</fullName>
    </recommendedName>
</protein>
<name>A0A0M5L5I4_9SPHN</name>
<gene>
    <name evidence="1" type="ORF">AMC99_02209</name>
</gene>
<accession>A0A0M5L5I4</accession>
<dbReference type="InterPro" id="IPR016084">
    <property type="entry name" value="Haem_Oase-like_multi-hlx"/>
</dbReference>
<dbReference type="AlphaFoldDB" id="A0A0M5L5I4"/>
<dbReference type="CDD" id="cd19166">
    <property type="entry name" value="HemeO-bac"/>
    <property type="match status" value="1"/>
</dbReference>
<dbReference type="EMBL" id="CP012669">
    <property type="protein sequence ID" value="ALE17487.1"/>
    <property type="molecule type" value="Genomic_DNA"/>
</dbReference>
<sequence length="163" mass="17946">MLDAIMRNADWSSREGYRSFLQIQHAARQPIERWIDENGAGDMGPPPQSGLIERDLATLGCRPIEARLNFELPAGADQIGLAWAIAGSSLGNKAILREVSAASAGEWPADFLSDDRMTDFWKRIRPILDSPCERARLAAAETAAMSVFDHFIAVAETFVCEQV</sequence>
<organism evidence="1 2">
    <name type="scientific">Altererythrobacter epoxidivorans</name>
    <dbReference type="NCBI Taxonomy" id="361183"/>
    <lineage>
        <taxon>Bacteria</taxon>
        <taxon>Pseudomonadati</taxon>
        <taxon>Pseudomonadota</taxon>
        <taxon>Alphaproteobacteria</taxon>
        <taxon>Sphingomonadales</taxon>
        <taxon>Erythrobacteraceae</taxon>
        <taxon>Altererythrobacter</taxon>
    </lineage>
</organism>